<proteinExistence type="predicted"/>
<sequence length="80" mass="9147">MARDLCFIFAMSNAEDSTLAEDVDTVNHVCKLSVVDWFLWLYQGCAWKYAYIGARTEVMARHAAAKSIPMLKTYSCEQPY</sequence>
<organism evidence="1 2">
    <name type="scientific">Peronospora matthiolae</name>
    <dbReference type="NCBI Taxonomy" id="2874970"/>
    <lineage>
        <taxon>Eukaryota</taxon>
        <taxon>Sar</taxon>
        <taxon>Stramenopiles</taxon>
        <taxon>Oomycota</taxon>
        <taxon>Peronosporomycetes</taxon>
        <taxon>Peronosporales</taxon>
        <taxon>Peronosporaceae</taxon>
        <taxon>Peronospora</taxon>
    </lineage>
</organism>
<evidence type="ECO:0000313" key="2">
    <source>
        <dbReference type="Proteomes" id="UP001162060"/>
    </source>
</evidence>
<gene>
    <name evidence="1" type="ORF">PM001_LOCUS10412</name>
</gene>
<comment type="caution">
    <text evidence="1">The sequence shown here is derived from an EMBL/GenBank/DDBJ whole genome shotgun (WGS) entry which is preliminary data.</text>
</comment>
<protein>
    <submittedName>
        <fullName evidence="1">Uncharacterized protein</fullName>
    </submittedName>
</protein>
<name>A0AAV1TUG4_9STRA</name>
<accession>A0AAV1TUG4</accession>
<dbReference type="Proteomes" id="UP001162060">
    <property type="component" value="Unassembled WGS sequence"/>
</dbReference>
<dbReference type="AlphaFoldDB" id="A0AAV1TUG4"/>
<dbReference type="EMBL" id="CAKLBY020000086">
    <property type="protein sequence ID" value="CAK7925262.1"/>
    <property type="molecule type" value="Genomic_DNA"/>
</dbReference>
<evidence type="ECO:0000313" key="1">
    <source>
        <dbReference type="EMBL" id="CAK7925262.1"/>
    </source>
</evidence>
<reference evidence="1" key="1">
    <citation type="submission" date="2024-01" db="EMBL/GenBank/DDBJ databases">
        <authorList>
            <person name="Webb A."/>
        </authorList>
    </citation>
    <scope>NUCLEOTIDE SEQUENCE</scope>
    <source>
        <strain evidence="1">Pm1</strain>
    </source>
</reference>